<comment type="cofactor">
    <cofactor evidence="1">
        <name>FAD</name>
        <dbReference type="ChEBI" id="CHEBI:57692"/>
    </cofactor>
</comment>
<accession>A0A3S4AZ81</accession>
<dbReference type="EMBL" id="UWOC01000088">
    <property type="protein sequence ID" value="VCU07940.1"/>
    <property type="molecule type" value="Genomic_DNA"/>
</dbReference>
<evidence type="ECO:0000256" key="4">
    <source>
        <dbReference type="ARBA" id="ARBA00023002"/>
    </source>
</evidence>
<dbReference type="AlphaFoldDB" id="A0A3S4AZ81"/>
<dbReference type="PRINTS" id="PR00420">
    <property type="entry name" value="RNGMNOXGNASE"/>
</dbReference>
<dbReference type="SUPFAM" id="SSF51905">
    <property type="entry name" value="FAD/NAD(P)-binding domain"/>
    <property type="match status" value="1"/>
</dbReference>
<evidence type="ECO:0000259" key="6">
    <source>
        <dbReference type="Pfam" id="PF01494"/>
    </source>
</evidence>
<dbReference type="GO" id="GO:0004497">
    <property type="term" value="F:monooxygenase activity"/>
    <property type="evidence" value="ECO:0007669"/>
    <property type="project" value="UniProtKB-KW"/>
</dbReference>
<comment type="caution">
    <text evidence="7">The sequence shown here is derived from an EMBL/GenBank/DDBJ whole genome shotgun (WGS) entry which is preliminary data.</text>
</comment>
<evidence type="ECO:0000313" key="8">
    <source>
        <dbReference type="Proteomes" id="UP000289200"/>
    </source>
</evidence>
<keyword evidence="2" id="KW-0285">Flavoprotein</keyword>
<dbReference type="Proteomes" id="UP000289200">
    <property type="component" value="Unassembled WGS sequence"/>
</dbReference>
<gene>
    <name evidence="7" type="primary">xlnD</name>
    <name evidence="7" type="ORF">RHODGE_RHODGE_01083</name>
</gene>
<keyword evidence="4" id="KW-0560">Oxidoreductase</keyword>
<evidence type="ECO:0000256" key="3">
    <source>
        <dbReference type="ARBA" id="ARBA00022827"/>
    </source>
</evidence>
<dbReference type="InterPro" id="IPR050493">
    <property type="entry name" value="FAD-dep_Monooxygenase_BioMet"/>
</dbReference>
<name>A0A3S4AZ81_9BRAD</name>
<sequence length="433" mass="45943">MRLAGNQGRLTPALRPTHAVPPASRTIIVAGAGIGGLTAAIALADRGFRVVVLEQATVLEATGAGIQLSPNAMRVLIGLGAAPRLEAVTVTPEAVRVRRAATGSEIVRLPVGDSELRYGAPYRVIHRGDLQAVLLALARQRPDIALVLGMRVDDYAVHRNGVTVACSGADGTSEHSGLALIGADGLWSRVRARLIGDAPPRPAYRTAWRALLPADAVEPALRAPIVDLWLGPGAHLVHYPVRGGRLINVVAIAHDREAVTGWSAPGDGAALLTRLPARSWAPAARDLLARPEQWLRWALYDRPPLARWSRGPVTLLGDAAHPMLPFLAQGAAMAIEDAAELADALALRPGDPVAALADYETRRRRRTAAVRAGARRNDRGYHLGGPAAAVRDLGMRMLGGDRLLARHDWIYGWHPRGGDVPVPAPADATAVRP</sequence>
<organism evidence="7 8">
    <name type="scientific">Rhodoplanes serenus</name>
    <dbReference type="NCBI Taxonomy" id="200615"/>
    <lineage>
        <taxon>Bacteria</taxon>
        <taxon>Pseudomonadati</taxon>
        <taxon>Pseudomonadota</taxon>
        <taxon>Alphaproteobacteria</taxon>
        <taxon>Hyphomicrobiales</taxon>
        <taxon>Nitrobacteraceae</taxon>
        <taxon>Rhodoplanes</taxon>
    </lineage>
</organism>
<evidence type="ECO:0000256" key="2">
    <source>
        <dbReference type="ARBA" id="ARBA00022630"/>
    </source>
</evidence>
<dbReference type="PANTHER" id="PTHR13789">
    <property type="entry name" value="MONOOXYGENASE"/>
    <property type="match status" value="1"/>
</dbReference>
<keyword evidence="5" id="KW-0503">Monooxygenase</keyword>
<feature type="domain" description="FAD-binding" evidence="6">
    <location>
        <begin position="27"/>
        <end position="370"/>
    </location>
</feature>
<dbReference type="PANTHER" id="PTHR13789:SF318">
    <property type="entry name" value="GERANYLGERANYL DIPHOSPHATE REDUCTASE"/>
    <property type="match status" value="1"/>
</dbReference>
<reference evidence="8" key="1">
    <citation type="submission" date="2018-10" db="EMBL/GenBank/DDBJ databases">
        <authorList>
            <person name="Peiro R."/>
            <person name="Begona"/>
            <person name="Cbmso G."/>
            <person name="Lopez M."/>
            <person name="Gonzalez S."/>
            <person name="Sacristan E."/>
            <person name="Castillo E."/>
        </authorList>
    </citation>
    <scope>NUCLEOTIDE SEQUENCE [LARGE SCALE GENOMIC DNA]</scope>
</reference>
<evidence type="ECO:0000256" key="5">
    <source>
        <dbReference type="ARBA" id="ARBA00023033"/>
    </source>
</evidence>
<dbReference type="GO" id="GO:0071949">
    <property type="term" value="F:FAD binding"/>
    <property type="evidence" value="ECO:0007669"/>
    <property type="project" value="InterPro"/>
</dbReference>
<keyword evidence="3" id="KW-0274">FAD</keyword>
<dbReference type="Pfam" id="PF01494">
    <property type="entry name" value="FAD_binding_3"/>
    <property type="match status" value="1"/>
</dbReference>
<dbReference type="InterPro" id="IPR002938">
    <property type="entry name" value="FAD-bd"/>
</dbReference>
<evidence type="ECO:0000256" key="1">
    <source>
        <dbReference type="ARBA" id="ARBA00001974"/>
    </source>
</evidence>
<dbReference type="SUPFAM" id="SSF54373">
    <property type="entry name" value="FAD-linked reductases, C-terminal domain"/>
    <property type="match status" value="1"/>
</dbReference>
<keyword evidence="8" id="KW-1185">Reference proteome</keyword>
<dbReference type="Gene3D" id="3.50.50.60">
    <property type="entry name" value="FAD/NAD(P)-binding domain"/>
    <property type="match status" value="1"/>
</dbReference>
<dbReference type="InterPro" id="IPR036188">
    <property type="entry name" value="FAD/NAD-bd_sf"/>
</dbReference>
<dbReference type="OrthoDB" id="4230779at2"/>
<proteinExistence type="predicted"/>
<protein>
    <submittedName>
        <fullName evidence="7">3-hydroxybenzoate 6-hydroxylase 1</fullName>
    </submittedName>
</protein>
<evidence type="ECO:0000313" key="7">
    <source>
        <dbReference type="EMBL" id="VCU07940.1"/>
    </source>
</evidence>